<name>A0ABR2GJZ4_9EUKA</name>
<dbReference type="Gene3D" id="3.40.630.40">
    <property type="entry name" value="Zn-dependent exopeptidases"/>
    <property type="match status" value="1"/>
</dbReference>
<organism evidence="2 3">
    <name type="scientific">Tritrichomonas musculus</name>
    <dbReference type="NCBI Taxonomy" id="1915356"/>
    <lineage>
        <taxon>Eukaryota</taxon>
        <taxon>Metamonada</taxon>
        <taxon>Parabasalia</taxon>
        <taxon>Tritrichomonadida</taxon>
        <taxon>Tritrichomonadidae</taxon>
        <taxon>Tritrichomonas</taxon>
    </lineage>
</organism>
<dbReference type="EMBL" id="JAPFFF010000558">
    <property type="protein sequence ID" value="KAK8834006.1"/>
    <property type="molecule type" value="Genomic_DNA"/>
</dbReference>
<dbReference type="PROSITE" id="PS51724">
    <property type="entry name" value="SPOR"/>
    <property type="match status" value="1"/>
</dbReference>
<gene>
    <name evidence="2" type="ORF">M9Y10_037228</name>
</gene>
<proteinExistence type="predicted"/>
<protein>
    <recommendedName>
        <fullName evidence="1">SPOR domain-containing protein</fullName>
    </recommendedName>
</protein>
<dbReference type="SUPFAM" id="SSF53187">
    <property type="entry name" value="Zn-dependent exopeptidases"/>
    <property type="match status" value="1"/>
</dbReference>
<evidence type="ECO:0000259" key="1">
    <source>
        <dbReference type="PROSITE" id="PS51724"/>
    </source>
</evidence>
<feature type="domain" description="SPOR" evidence="1">
    <location>
        <begin position="181"/>
        <end position="220"/>
    </location>
</feature>
<dbReference type="Pfam" id="PF01520">
    <property type="entry name" value="Amidase_3"/>
    <property type="match status" value="1"/>
</dbReference>
<comment type="caution">
    <text evidence="2">The sequence shown here is derived from an EMBL/GenBank/DDBJ whole genome shotgun (WGS) entry which is preliminary data.</text>
</comment>
<dbReference type="InterPro" id="IPR002508">
    <property type="entry name" value="MurNAc-LAA_cat"/>
</dbReference>
<evidence type="ECO:0000313" key="2">
    <source>
        <dbReference type="EMBL" id="KAK8834006.1"/>
    </source>
</evidence>
<sequence length="220" mass="23865">MSKKIYLSPSMQGGNQYAYGGTNEMVQCNKIAEATKTALERCGFEVKKAPQGQSMQQSIRESNAWSPDLHIPIHTNAFNGETLGGTLVMIYSMEDKNKRAGQALLDSVAPVSPGPDYTLRANSSLAELNSTKAIAVYIEVEFHDNVEGAKWIIENTKTIGEAICKGVCNYFGVTYKSDSSAPSGKLYRVQVGAFSQKSNAENCLQKAKNAGFSDAFIVEV</sequence>
<dbReference type="SMART" id="SM00646">
    <property type="entry name" value="Ami_3"/>
    <property type="match status" value="1"/>
</dbReference>
<dbReference type="InterPro" id="IPR036680">
    <property type="entry name" value="SPOR-like_sf"/>
</dbReference>
<reference evidence="2 3" key="1">
    <citation type="submission" date="2024-04" db="EMBL/GenBank/DDBJ databases">
        <title>Tritrichomonas musculus Genome.</title>
        <authorList>
            <person name="Alves-Ferreira E."/>
            <person name="Grigg M."/>
            <person name="Lorenzi H."/>
            <person name="Galac M."/>
        </authorList>
    </citation>
    <scope>NUCLEOTIDE SEQUENCE [LARGE SCALE GENOMIC DNA]</scope>
    <source>
        <strain evidence="2 3">EAF2021</strain>
    </source>
</reference>
<dbReference type="Gene3D" id="3.30.70.1070">
    <property type="entry name" value="Sporulation related repeat"/>
    <property type="match status" value="1"/>
</dbReference>
<accession>A0ABR2GJZ4</accession>
<dbReference type="Pfam" id="PF05036">
    <property type="entry name" value="SPOR"/>
    <property type="match status" value="1"/>
</dbReference>
<evidence type="ECO:0000313" key="3">
    <source>
        <dbReference type="Proteomes" id="UP001470230"/>
    </source>
</evidence>
<dbReference type="Proteomes" id="UP001470230">
    <property type="component" value="Unassembled WGS sequence"/>
</dbReference>
<keyword evidence="3" id="KW-1185">Reference proteome</keyword>
<dbReference type="SUPFAM" id="SSF110997">
    <property type="entry name" value="Sporulation related repeat"/>
    <property type="match status" value="1"/>
</dbReference>
<dbReference type="CDD" id="cd02696">
    <property type="entry name" value="MurNAc-LAA"/>
    <property type="match status" value="1"/>
</dbReference>
<dbReference type="InterPro" id="IPR007730">
    <property type="entry name" value="SPOR-like_dom"/>
</dbReference>